<comment type="similarity">
    <text evidence="1">Belongs to the transglycosylase Slt family.</text>
</comment>
<dbReference type="PANTHER" id="PTHR37423:SF2">
    <property type="entry name" value="MEMBRANE-BOUND LYTIC MUREIN TRANSGLYCOSYLASE C"/>
    <property type="match status" value="1"/>
</dbReference>
<name>A0ABW2EMR1_9BACI</name>
<dbReference type="InterPro" id="IPR000189">
    <property type="entry name" value="Transglyc_AS"/>
</dbReference>
<dbReference type="RefSeq" id="WP_204711057.1">
    <property type="nucleotide sequence ID" value="NZ_JBHSZV010000051.1"/>
</dbReference>
<protein>
    <submittedName>
        <fullName evidence="3">Lytic transglycosylase domain-containing protein</fullName>
    </submittedName>
</protein>
<gene>
    <name evidence="3" type="ORF">ACFQIC_17675</name>
</gene>
<dbReference type="InterPro" id="IPR008258">
    <property type="entry name" value="Transglycosylase_SLT_dom_1"/>
</dbReference>
<accession>A0ABW2EMR1</accession>
<dbReference type="Pfam" id="PF01464">
    <property type="entry name" value="SLT"/>
    <property type="match status" value="1"/>
</dbReference>
<dbReference type="SUPFAM" id="SSF53955">
    <property type="entry name" value="Lysozyme-like"/>
    <property type="match status" value="1"/>
</dbReference>
<evidence type="ECO:0000259" key="2">
    <source>
        <dbReference type="Pfam" id="PF01464"/>
    </source>
</evidence>
<reference evidence="4" key="1">
    <citation type="journal article" date="2019" name="Int. J. Syst. Evol. Microbiol.">
        <title>The Global Catalogue of Microorganisms (GCM) 10K type strain sequencing project: providing services to taxonomists for standard genome sequencing and annotation.</title>
        <authorList>
            <consortium name="The Broad Institute Genomics Platform"/>
            <consortium name="The Broad Institute Genome Sequencing Center for Infectious Disease"/>
            <person name="Wu L."/>
            <person name="Ma J."/>
        </authorList>
    </citation>
    <scope>NUCLEOTIDE SEQUENCE [LARGE SCALE GENOMIC DNA]</scope>
    <source>
        <strain evidence="4">CGMCC 4.1621</strain>
    </source>
</reference>
<dbReference type="EMBL" id="JBHSZV010000051">
    <property type="protein sequence ID" value="MFC7063642.1"/>
    <property type="molecule type" value="Genomic_DNA"/>
</dbReference>
<keyword evidence="4" id="KW-1185">Reference proteome</keyword>
<sequence length="215" mass="23158">MDFTSIRSLMQMKAMNLMSGERSPSSSAGMHDTSFHNVLDVFLSASSPSAGLQGNAQNLTSFNAFKEQPIHIKYPDLVSDGSVNKVTSSNIEVEDKGLSALIKEASEKNGVDESLVRSVVQAESNFDANVVSHAGAQGLMQLMPETAKGLGVTDPFDPQENLMGGTKYLRQMMDRYNGDEKLALAAYNAGPGNVDKYGGIPPFEETQNYVKKIVG</sequence>
<proteinExistence type="inferred from homology"/>
<dbReference type="Proteomes" id="UP001596410">
    <property type="component" value="Unassembled WGS sequence"/>
</dbReference>
<comment type="caution">
    <text evidence="3">The sequence shown here is derived from an EMBL/GenBank/DDBJ whole genome shotgun (WGS) entry which is preliminary data.</text>
</comment>
<dbReference type="PROSITE" id="PS00922">
    <property type="entry name" value="TRANSGLYCOSYLASE"/>
    <property type="match status" value="1"/>
</dbReference>
<evidence type="ECO:0000313" key="4">
    <source>
        <dbReference type="Proteomes" id="UP001596410"/>
    </source>
</evidence>
<feature type="domain" description="Transglycosylase SLT" evidence="2">
    <location>
        <begin position="101"/>
        <end position="208"/>
    </location>
</feature>
<dbReference type="PANTHER" id="PTHR37423">
    <property type="entry name" value="SOLUBLE LYTIC MUREIN TRANSGLYCOSYLASE-RELATED"/>
    <property type="match status" value="1"/>
</dbReference>
<organism evidence="3 4">
    <name type="scientific">Halobacillus seohaensis</name>
    <dbReference type="NCBI Taxonomy" id="447421"/>
    <lineage>
        <taxon>Bacteria</taxon>
        <taxon>Bacillati</taxon>
        <taxon>Bacillota</taxon>
        <taxon>Bacilli</taxon>
        <taxon>Bacillales</taxon>
        <taxon>Bacillaceae</taxon>
        <taxon>Halobacillus</taxon>
    </lineage>
</organism>
<evidence type="ECO:0000313" key="3">
    <source>
        <dbReference type="EMBL" id="MFC7063642.1"/>
    </source>
</evidence>
<dbReference type="CDD" id="cd00254">
    <property type="entry name" value="LT-like"/>
    <property type="match status" value="1"/>
</dbReference>
<dbReference type="Gene3D" id="1.10.530.10">
    <property type="match status" value="1"/>
</dbReference>
<evidence type="ECO:0000256" key="1">
    <source>
        <dbReference type="ARBA" id="ARBA00007734"/>
    </source>
</evidence>
<dbReference type="InterPro" id="IPR023346">
    <property type="entry name" value="Lysozyme-like_dom_sf"/>
</dbReference>